<accession>A0ABR3X9I6</accession>
<dbReference type="SUPFAM" id="SSF48371">
    <property type="entry name" value="ARM repeat"/>
    <property type="match status" value="3"/>
</dbReference>
<evidence type="ECO:0008006" key="6">
    <source>
        <dbReference type="Google" id="ProtNLM"/>
    </source>
</evidence>
<proteinExistence type="predicted"/>
<dbReference type="EMBL" id="JAZHXJ010000141">
    <property type="protein sequence ID" value="KAL1872294.1"/>
    <property type="molecule type" value="Genomic_DNA"/>
</dbReference>
<feature type="domain" description="U3 small nucleolar RNA-associated protein 20" evidence="3">
    <location>
        <begin position="1734"/>
        <end position="1952"/>
    </location>
</feature>
<gene>
    <name evidence="4" type="ORF">VTK73DRAFT_1643</name>
</gene>
<sequence>MPSVSSGRIVKARRAKNLTQHKKNHRWESFTTKISKLHSLDPLRKVRRHDLDAEDLSATTSYLRNGLEKWSELNISRSFGAFRHELQPLTESLAQILHFEDRIMDLLAEYISLQLPESLEPLLDLLTAFAHDLGTRFEKHYPRALGLIVAIASTNSPARQDVEVVEWTFAALAFLFKYLSRLLVPDLRPTYDAVAPLLGRSKVPGHIARFAAEAMSFLIKKAAAPSQREKALPLIVEHVRRDLEAAAGTRQFSLYSQGVMTMFAEALKSTGNTVHSTGPETFDALVREIPNEEALSDSQTMWTDVCCGVLTSIIHHSTVETFAAMQDAIVRRATSADDPAVVGFPMRSVVFSRILGTMAGVRKGSRVSDWSGVVRAVLKQQEVVGQCPDAERHLAVVWRHAIANTAVIWSLAPMDALIPSLSQIMRAFGREPLIWCYLPFCLYLADLDAGRFQGLFKKSFEKFLTTHWSDVNNEEMLCTVIPHLVSIGALRGPDEKDSCALPQSWQSQIVSKFERLEITPFPERRAQGEESKERRDKCLPKYAALLRVLESTSVHPSTNARIAELLLRKLKLALKPSSSPTTEEAEFILSHGFRAYLRMTRSSGTLDTSLSPLLRAAAPRFRHLPGYLSALISYEEAVRGKRSPEKQMTDGGKSPELEGDPLVMSLVQNLSTPSHELRLASLQLLSILEATPDQNSALAAMLQIEQTPLDLQNARTISVYIRKLGKTYAQLDQQSWLREAVPSFLFGMMTVKLSPAWDDAVEAMKQIVEDKAGETAVADLAFDWLDVPSKRWDGPGRHLVGSGRPPLTDFECLNMMRLHEAEQFTDSVFKAPADEVLRAFEEGQHVVAPQPEDARAKALKVLSALPAIAEKRSRKLVPYLLSFTSEDEDSSRDDANEEDGIQIVDEEPDTPRTRSEGGWSLQDRKALVSVFAQFNNPRVLYQSQLVYDALLKLLANGDIDLQKSALKAILTWKQEALKPYQESLEYLLDEARFKNELTVLFQGDNKIQPEHRPELMPVLLRLLYGRTISKKGAASGRNGLLATRRAVIRHLDVEDVGQFLEIALGVLRGVEVLDKGGIREALFARELLPARKQVGLLNMLESLINELGTNVSEYMSQLVNPVVYCLVWASRELHEKDGESRSDAEADEEETPSHSPLYRVAKTTALKCLCKLIQKAPTFAWERYEGIIISEAVSPRLDKLPAETTQGASWTLRLLSICSALAQPARMLVVDRRILPKVVDCLAMPKTKDEVKVLVLNIVRDLVKLAVAPQDESPYRELIRSELLDQNMDHIFRQIATLLRNQPEMGRELLETAIDAVVDLAPIVEKSENVKDMVEISTFLLKQPSRRVNPKVKGSILLILKEFIVRDEVQSSPTLKKDIYDTVAPLFAYFKDRNNRQSLVNVLLVFATRDAAIREVADLCADLNSYAERRLDEPDYNRRLSAFNAISKDRETPFTTDQWTVLLHNMVYFIRQDEEFGILSTNSADGICKFVEAARDAWDGPSHGTYAELLSTVVMPEIYLGARESSEMVRREHLRVMGALASQLREWQPVTDLASLVRESDDDSFFFHILSPAVSRQLQALHLLQEANKRSEFHSKNLGQFFIPLLEHFVFDRAESADDHGLAAQATTTIAALTASLEWQQYRALLRRFISYIESKPDFQKRVIRLLEKVVDSLREAIAEKSTVASAMDVDDQEQQQPAHRRRRLASTLPSEDKMSDELVGFALPTLLKYLHEKDETTVSARVPVGVIIVKIIKLLPPLILEQKLPGVLTDICHILRSKAWESREMARETLAKIACILGPESFGFVLKELRGALTKGYQLHVLSYTLHSILLAVIPQFKQGDLDYCLPSIVAVIMDDIFGITGQEKDAEDYVSQMKEVKSSKSQDSMELIAKNASIVHLADLVRPLQSLLLEKLDLRVVRKIEDLLNRITSGLLHNPAAESRDTLVFAYEVIQVVYDSQKPEAEPKIDPKLKRYLIQKGAKKTDRGTTSKHTYKLVRFAIDVVRAIVKKHESLRTAGNLFGFLPIIGDAVVAGEDEVKIAAFKLLTVVVKVPSQTEEFQGLYKVAMREAVKHISMSSSTATDLAQTSLKLISVVMRDRREIPVKDAAVDTLLGRLKDDLTEPLYRHVTFNFLRSVLDRRIETAVVYDTLDYVGTVMITNDDKDTRDLARGAFFQFLRDYPQKKSRWAKQLNFIIANLKYEREGGRLSVMEILHLLLMKSADDFVQEIAATCFIPLVFVVANDDSDKCRLAAGGLIRKIFSVADSQRLHKFLDLLRSWLQQEENEAVLKLGLDGFAFYLEGRPVEEADKSDLRLLVSRTASVLARPASGLETHWELVNSALHLAQIIAAGRPEFVFSPTQDAEDLWSLVRDHLGHQNATVRLSAIHLLDIYLAHFGPSIKQRSIPTLLTGSYGMELDKDGLYQWAKLTLRTLSASEVDEVLAKKAAEVLLFLGLCLESFTRDPESESDSDQDKTEGGDAEGQQGERRSGLGYFFWRLATIIRKETAPMGQALIAKTAAMDVLAGLCAQLSKEALLPNAQTILRPLRNLCDPSIPVPFSTDETFRAGYDALKTQAQAIMDGLQAKLGTAEYTKQLLAVSEGVRERRQQRSSKRKIEALTQPEKHGRDKRKKLERKKERRKVKGQQYRDHRRGY</sequence>
<evidence type="ECO:0000313" key="4">
    <source>
        <dbReference type="EMBL" id="KAL1872294.1"/>
    </source>
</evidence>
<comment type="caution">
    <text evidence="4">The sequence shown here is derived from an EMBL/GenBank/DDBJ whole genome shotgun (WGS) entry which is preliminary data.</text>
</comment>
<feature type="region of interest" description="Disordered" evidence="1">
    <location>
        <begin position="2461"/>
        <end position="2484"/>
    </location>
</feature>
<reference evidence="4 5" key="1">
    <citation type="journal article" date="2024" name="Commun. Biol.">
        <title>Comparative genomic analysis of thermophilic fungi reveals convergent evolutionary adaptations and gene losses.</title>
        <authorList>
            <person name="Steindorff A.S."/>
            <person name="Aguilar-Pontes M.V."/>
            <person name="Robinson A.J."/>
            <person name="Andreopoulos B."/>
            <person name="LaButti K."/>
            <person name="Kuo A."/>
            <person name="Mondo S."/>
            <person name="Riley R."/>
            <person name="Otillar R."/>
            <person name="Haridas S."/>
            <person name="Lipzen A."/>
            <person name="Grimwood J."/>
            <person name="Schmutz J."/>
            <person name="Clum A."/>
            <person name="Reid I.D."/>
            <person name="Moisan M.C."/>
            <person name="Butler G."/>
            <person name="Nguyen T.T.M."/>
            <person name="Dewar K."/>
            <person name="Conant G."/>
            <person name="Drula E."/>
            <person name="Henrissat B."/>
            <person name="Hansel C."/>
            <person name="Singer S."/>
            <person name="Hutchinson M.I."/>
            <person name="de Vries R.P."/>
            <person name="Natvig D.O."/>
            <person name="Powell A.J."/>
            <person name="Tsang A."/>
            <person name="Grigoriev I.V."/>
        </authorList>
    </citation>
    <scope>NUCLEOTIDE SEQUENCE [LARGE SCALE GENOMIC DNA]</scope>
    <source>
        <strain evidence="4 5">ATCC 24622</strain>
    </source>
</reference>
<feature type="compositionally biased region" description="Basic and acidic residues" evidence="1">
    <location>
        <begin position="2461"/>
        <end position="2475"/>
    </location>
</feature>
<dbReference type="Pfam" id="PF07539">
    <property type="entry name" value="UTP20_N"/>
    <property type="match status" value="1"/>
</dbReference>
<dbReference type="PANTHER" id="PTHR17695:SF11">
    <property type="entry name" value="SMALL SUBUNIT PROCESSOME COMPONENT 20 HOMOLOG"/>
    <property type="match status" value="1"/>
</dbReference>
<dbReference type="Pfam" id="PF20416">
    <property type="entry name" value="UTP20"/>
    <property type="match status" value="1"/>
</dbReference>
<feature type="compositionally biased region" description="Basic and acidic residues" evidence="1">
    <location>
        <begin position="2600"/>
        <end position="2623"/>
    </location>
</feature>
<dbReference type="Proteomes" id="UP001586593">
    <property type="component" value="Unassembled WGS sequence"/>
</dbReference>
<dbReference type="InterPro" id="IPR011430">
    <property type="entry name" value="UTP20_N"/>
</dbReference>
<feature type="region of interest" description="Disordered" evidence="1">
    <location>
        <begin position="2600"/>
        <end position="2651"/>
    </location>
</feature>
<dbReference type="InterPro" id="IPR046523">
    <property type="entry name" value="UTP20_dom"/>
</dbReference>
<keyword evidence="5" id="KW-1185">Reference proteome</keyword>
<evidence type="ECO:0000259" key="2">
    <source>
        <dbReference type="Pfam" id="PF07539"/>
    </source>
</evidence>
<feature type="region of interest" description="Disordered" evidence="1">
    <location>
        <begin position="887"/>
        <end position="918"/>
    </location>
</feature>
<evidence type="ECO:0000256" key="1">
    <source>
        <dbReference type="SAM" id="MobiDB-lite"/>
    </source>
</evidence>
<dbReference type="InterPro" id="IPR011989">
    <property type="entry name" value="ARM-like"/>
</dbReference>
<evidence type="ECO:0000313" key="5">
    <source>
        <dbReference type="Proteomes" id="UP001586593"/>
    </source>
</evidence>
<dbReference type="InterPro" id="IPR016024">
    <property type="entry name" value="ARM-type_fold"/>
</dbReference>
<organism evidence="4 5">
    <name type="scientific">Phialemonium thermophilum</name>
    <dbReference type="NCBI Taxonomy" id="223376"/>
    <lineage>
        <taxon>Eukaryota</taxon>
        <taxon>Fungi</taxon>
        <taxon>Dikarya</taxon>
        <taxon>Ascomycota</taxon>
        <taxon>Pezizomycotina</taxon>
        <taxon>Sordariomycetes</taxon>
        <taxon>Sordariomycetidae</taxon>
        <taxon>Cephalothecales</taxon>
        <taxon>Cephalothecaceae</taxon>
        <taxon>Phialemonium</taxon>
    </lineage>
</organism>
<protein>
    <recommendedName>
        <fullName evidence="6">U3 small nucleolar RNA-associated protein 20</fullName>
    </recommendedName>
</protein>
<feature type="domain" description="U3 small nucleolar RNA-associated protein 20 N-terminal" evidence="2">
    <location>
        <begin position="919"/>
        <end position="1526"/>
    </location>
</feature>
<dbReference type="Gene3D" id="1.25.10.10">
    <property type="entry name" value="Leucine-rich Repeat Variant"/>
    <property type="match status" value="2"/>
</dbReference>
<feature type="compositionally biased region" description="Basic residues" evidence="1">
    <location>
        <begin position="2624"/>
        <end position="2651"/>
    </location>
</feature>
<dbReference type="InterPro" id="IPR052575">
    <property type="entry name" value="SSU_processome_comp_20"/>
</dbReference>
<name>A0ABR3X9I6_9PEZI</name>
<feature type="region of interest" description="Disordered" evidence="1">
    <location>
        <begin position="1685"/>
        <end position="1712"/>
    </location>
</feature>
<feature type="compositionally biased region" description="Acidic residues" evidence="1">
    <location>
        <begin position="887"/>
        <end position="908"/>
    </location>
</feature>
<dbReference type="PANTHER" id="PTHR17695">
    <property type="entry name" value="SMALL SUBUNIT PROCESSOME COMPONENT 20 HOMOLOG"/>
    <property type="match status" value="1"/>
</dbReference>
<evidence type="ECO:0000259" key="3">
    <source>
        <dbReference type="Pfam" id="PF20416"/>
    </source>
</evidence>